<accession>A0AAX2JDP2</accession>
<dbReference type="InterPro" id="IPR004839">
    <property type="entry name" value="Aminotransferase_I/II_large"/>
</dbReference>
<comment type="similarity">
    <text evidence="2 6">Belongs to the class-I pyridoxal-phosphate-dependent aminotransferase family.</text>
</comment>
<dbReference type="GeneID" id="78453984"/>
<evidence type="ECO:0000256" key="1">
    <source>
        <dbReference type="ARBA" id="ARBA00001933"/>
    </source>
</evidence>
<dbReference type="InterPro" id="IPR015421">
    <property type="entry name" value="PyrdxlP-dep_Trfase_major"/>
</dbReference>
<dbReference type="EMBL" id="LS483487">
    <property type="protein sequence ID" value="SQJ12433.1"/>
    <property type="molecule type" value="Genomic_DNA"/>
</dbReference>
<evidence type="ECO:0000313" key="8">
    <source>
        <dbReference type="EMBL" id="SQJ12433.1"/>
    </source>
</evidence>
<evidence type="ECO:0000256" key="2">
    <source>
        <dbReference type="ARBA" id="ARBA00007441"/>
    </source>
</evidence>
<dbReference type="SUPFAM" id="SSF53383">
    <property type="entry name" value="PLP-dependent transferases"/>
    <property type="match status" value="1"/>
</dbReference>
<keyword evidence="5" id="KW-0663">Pyridoxal phosphate</keyword>
<reference evidence="8 9" key="1">
    <citation type="submission" date="2018-06" db="EMBL/GenBank/DDBJ databases">
        <authorList>
            <consortium name="Pathogen Informatics"/>
            <person name="Doyle S."/>
        </authorList>
    </citation>
    <scope>NUCLEOTIDE SEQUENCE [LARGE SCALE GENOMIC DNA]</scope>
    <source>
        <strain evidence="8 9">NCTC12112</strain>
    </source>
</reference>
<proteinExistence type="inferred from homology"/>
<dbReference type="Proteomes" id="UP000249008">
    <property type="component" value="Chromosome 1"/>
</dbReference>
<dbReference type="InterPro" id="IPR015424">
    <property type="entry name" value="PyrdxlP-dep_Trfase"/>
</dbReference>
<protein>
    <recommendedName>
        <fullName evidence="6">Aminotransferase</fullName>
        <ecNumber evidence="6">2.6.1.-</ecNumber>
    </recommendedName>
</protein>
<evidence type="ECO:0000256" key="4">
    <source>
        <dbReference type="ARBA" id="ARBA00022679"/>
    </source>
</evidence>
<keyword evidence="3 6" id="KW-0032">Aminotransferase</keyword>
<dbReference type="KEGG" id="ful:C4N20_04130"/>
<keyword evidence="4 6" id="KW-0808">Transferase</keyword>
<dbReference type="GO" id="GO:0006520">
    <property type="term" value="P:amino acid metabolic process"/>
    <property type="evidence" value="ECO:0007669"/>
    <property type="project" value="InterPro"/>
</dbReference>
<dbReference type="PANTHER" id="PTHR46383">
    <property type="entry name" value="ASPARTATE AMINOTRANSFERASE"/>
    <property type="match status" value="1"/>
</dbReference>
<gene>
    <name evidence="8" type="primary">patA</name>
    <name evidence="8" type="ORF">NCTC12112_02709</name>
</gene>
<sequence>MEISREVSKLQYSLIRALNEESRKYSDAVDLTIGEPDIPSPKELITEALQYGTEHQLRYPPTGGGEKIRLLVADYYNRKYGSSYIPDNVIINVGASEALSSCLRTILNPEEEVMIPAPFYPGYPPMINLCYAKTIFMDITKTDFKITAELLEENYSDKAKAILLSNPCNPTGNVLTLEEMNIVVDFVEKRDIFLIADEIYSELAFYNFHSFSSFDRIKDKLIVINGFSKSHSMTGWRIGYTIFPLEYRRNFLNTTLYTLSSPMALSIVAGEVALEKFEDRSELMNIYKERALYMKNALTELGFNVVEPKGAFYIFAEYSAVSELNSFDFAMDMLKKVQVAVVPGISFGTEKYFRISLTVDIPKLEKAVKRIRKYVEENRNNSEISFEI</sequence>
<dbReference type="Pfam" id="PF00155">
    <property type="entry name" value="Aminotran_1_2"/>
    <property type="match status" value="1"/>
</dbReference>
<evidence type="ECO:0000259" key="7">
    <source>
        <dbReference type="Pfam" id="PF00155"/>
    </source>
</evidence>
<dbReference type="AlphaFoldDB" id="A0AAX2JDP2"/>
<evidence type="ECO:0000256" key="3">
    <source>
        <dbReference type="ARBA" id="ARBA00022576"/>
    </source>
</evidence>
<dbReference type="PANTHER" id="PTHR46383:SF4">
    <property type="entry name" value="AMINOTRANSFERASE"/>
    <property type="match status" value="1"/>
</dbReference>
<dbReference type="CDD" id="cd00609">
    <property type="entry name" value="AAT_like"/>
    <property type="match status" value="1"/>
</dbReference>
<dbReference type="PROSITE" id="PS00105">
    <property type="entry name" value="AA_TRANSFER_CLASS_1"/>
    <property type="match status" value="1"/>
</dbReference>
<dbReference type="GO" id="GO:0030170">
    <property type="term" value="F:pyridoxal phosphate binding"/>
    <property type="evidence" value="ECO:0007669"/>
    <property type="project" value="InterPro"/>
</dbReference>
<dbReference type="Gene3D" id="3.90.1150.10">
    <property type="entry name" value="Aspartate Aminotransferase, domain 1"/>
    <property type="match status" value="1"/>
</dbReference>
<dbReference type="EC" id="2.6.1.-" evidence="6"/>
<evidence type="ECO:0000256" key="6">
    <source>
        <dbReference type="RuleBase" id="RU000481"/>
    </source>
</evidence>
<dbReference type="InterPro" id="IPR015422">
    <property type="entry name" value="PyrdxlP-dep_Trfase_small"/>
</dbReference>
<dbReference type="Gene3D" id="3.40.640.10">
    <property type="entry name" value="Type I PLP-dependent aspartate aminotransferase-like (Major domain)"/>
    <property type="match status" value="1"/>
</dbReference>
<comment type="cofactor">
    <cofactor evidence="1 6">
        <name>pyridoxal 5'-phosphate</name>
        <dbReference type="ChEBI" id="CHEBI:597326"/>
    </cofactor>
</comment>
<evidence type="ECO:0000313" key="9">
    <source>
        <dbReference type="Proteomes" id="UP000249008"/>
    </source>
</evidence>
<feature type="domain" description="Aminotransferase class I/classII large" evidence="7">
    <location>
        <begin position="27"/>
        <end position="371"/>
    </location>
</feature>
<organism evidence="8 9">
    <name type="scientific">Fusobacterium ulcerans</name>
    <dbReference type="NCBI Taxonomy" id="861"/>
    <lineage>
        <taxon>Bacteria</taxon>
        <taxon>Fusobacteriati</taxon>
        <taxon>Fusobacteriota</taxon>
        <taxon>Fusobacteriia</taxon>
        <taxon>Fusobacteriales</taxon>
        <taxon>Fusobacteriaceae</taxon>
        <taxon>Fusobacterium</taxon>
    </lineage>
</organism>
<dbReference type="InterPro" id="IPR050596">
    <property type="entry name" value="AspAT/PAT-like"/>
</dbReference>
<name>A0AAX2JDP2_9FUSO</name>
<dbReference type="RefSeq" id="WP_005980589.1">
    <property type="nucleotide sequence ID" value="NZ_CABKNW010000005.1"/>
</dbReference>
<dbReference type="InterPro" id="IPR004838">
    <property type="entry name" value="NHTrfase_class1_PyrdxlP-BS"/>
</dbReference>
<dbReference type="GO" id="GO:0008483">
    <property type="term" value="F:transaminase activity"/>
    <property type="evidence" value="ECO:0007669"/>
    <property type="project" value="UniProtKB-KW"/>
</dbReference>
<evidence type="ECO:0000256" key="5">
    <source>
        <dbReference type="ARBA" id="ARBA00022898"/>
    </source>
</evidence>